<reference evidence="1 2" key="1">
    <citation type="submission" date="2020-08" db="EMBL/GenBank/DDBJ databases">
        <title>Genomic Encyclopedia of Type Strains, Phase IV (KMG-IV): sequencing the most valuable type-strain genomes for metagenomic binning, comparative biology and taxonomic classification.</title>
        <authorList>
            <person name="Goeker M."/>
        </authorList>
    </citation>
    <scope>NUCLEOTIDE SEQUENCE [LARGE SCALE GENOMIC DNA]</scope>
    <source>
        <strain evidence="1 2">DSM 26736</strain>
    </source>
</reference>
<dbReference type="AlphaFoldDB" id="A0A840YIZ3"/>
<gene>
    <name evidence="1" type="ORF">FHT02_002128</name>
</gene>
<comment type="caution">
    <text evidence="1">The sequence shown here is derived from an EMBL/GenBank/DDBJ whole genome shotgun (WGS) entry which is preliminary data.</text>
</comment>
<evidence type="ECO:0000313" key="1">
    <source>
        <dbReference type="EMBL" id="MBB5710888.1"/>
    </source>
</evidence>
<accession>A0A840YIZ3</accession>
<keyword evidence="2" id="KW-1185">Reference proteome</keyword>
<dbReference type="EMBL" id="JACIJF010000005">
    <property type="protein sequence ID" value="MBB5710888.1"/>
    <property type="molecule type" value="Genomic_DNA"/>
</dbReference>
<evidence type="ECO:0000313" key="2">
    <source>
        <dbReference type="Proteomes" id="UP000527143"/>
    </source>
</evidence>
<sequence length="55" mass="6202">MHTDSYGPLCIFTNESYDCLRNRFVVEQIEFEFMAGNGPQSPQCVGACHENTWGA</sequence>
<proteinExistence type="predicted"/>
<dbReference type="Proteomes" id="UP000527143">
    <property type="component" value="Unassembled WGS sequence"/>
</dbReference>
<organism evidence="1 2">
    <name type="scientific">Sphingomonas xinjiangensis</name>
    <dbReference type="NCBI Taxonomy" id="643568"/>
    <lineage>
        <taxon>Bacteria</taxon>
        <taxon>Pseudomonadati</taxon>
        <taxon>Pseudomonadota</taxon>
        <taxon>Alphaproteobacteria</taxon>
        <taxon>Sphingomonadales</taxon>
        <taxon>Sphingomonadaceae</taxon>
        <taxon>Sphingomonas</taxon>
    </lineage>
</organism>
<protein>
    <submittedName>
        <fullName evidence="1">Uncharacterized protein</fullName>
    </submittedName>
</protein>
<name>A0A840YIZ3_9SPHN</name>